<keyword evidence="1 6" id="KW-0479">Metal-binding</keyword>
<dbReference type="GO" id="GO:1990904">
    <property type="term" value="C:ribonucleoprotein complex"/>
    <property type="evidence" value="ECO:0007669"/>
    <property type="project" value="UniProtKB-KW"/>
</dbReference>
<dbReference type="InterPro" id="IPR000571">
    <property type="entry name" value="Znf_CCCH"/>
</dbReference>
<dbReference type="SMART" id="SM00356">
    <property type="entry name" value="ZnF_C3H1"/>
    <property type="match status" value="2"/>
</dbReference>
<dbReference type="EMBL" id="KQ978957">
    <property type="protein sequence ID" value="KYN26955.1"/>
    <property type="molecule type" value="Genomic_DNA"/>
</dbReference>
<dbReference type="PROSITE" id="PS50103">
    <property type="entry name" value="ZF_C3H1"/>
    <property type="match status" value="1"/>
</dbReference>
<dbReference type="GO" id="GO:0008270">
    <property type="term" value="F:zinc ion binding"/>
    <property type="evidence" value="ECO:0007669"/>
    <property type="project" value="UniProtKB-KW"/>
</dbReference>
<feature type="compositionally biased region" description="Basic and acidic residues" evidence="8">
    <location>
        <begin position="342"/>
        <end position="358"/>
    </location>
</feature>
<dbReference type="STRING" id="471704.A0A195EFA0"/>
<evidence type="ECO:0000313" key="11">
    <source>
        <dbReference type="Proteomes" id="UP000078492"/>
    </source>
</evidence>
<dbReference type="PRINTS" id="PR01848">
    <property type="entry name" value="U2AUXFACTOR"/>
</dbReference>
<feature type="compositionally biased region" description="Basic residues" evidence="8">
    <location>
        <begin position="400"/>
        <end position="421"/>
    </location>
</feature>
<evidence type="ECO:0000256" key="8">
    <source>
        <dbReference type="SAM" id="MobiDB-lite"/>
    </source>
</evidence>
<accession>A0A195EFA0</accession>
<keyword evidence="3 6" id="KW-0863">Zinc-finger</keyword>
<evidence type="ECO:0000256" key="3">
    <source>
        <dbReference type="ARBA" id="ARBA00022771"/>
    </source>
</evidence>
<keyword evidence="2" id="KW-0677">Repeat</keyword>
<feature type="region of interest" description="Disordered" evidence="8">
    <location>
        <begin position="387"/>
        <end position="478"/>
    </location>
</feature>
<dbReference type="InterPro" id="IPR009145">
    <property type="entry name" value="U2AF_small"/>
</dbReference>
<evidence type="ECO:0000256" key="6">
    <source>
        <dbReference type="PROSITE-ProRule" id="PRU00723"/>
    </source>
</evidence>
<sequence length="478" mass="58226">MEECSKQETKLSHKEWRRIVKKERRKRKRQIMAQERDANEERLRAALENNMEYMQFCAEKEKQEKEKEVREQEKHAEREGLWLEEEIKAQKKWQELQKQKVKEEQEKLEQEMKIRKEFEAKRAAILKKKDEEKKKQEEQLRKQEQLQKEINDYIDNGVKTPEVLREIVDNQPTKELCPFFSKTGVCRYGNACSKNHRKFFLSRMILIPGFYSHFSLEKNLAEYDTDVALEFERSETLHHFYEFYEDVITELESFGSIKTLKCCCNKEIHLRGNVYVEYYTEREAARAWRNLKGRWYAGKQLNCEFVNFTSWRGAVCGINKCPKGSKFCNFLHTFRNPHNKYDIKSPRWEKSNSNDSKRSEHRSKSKWKESDQDDSEKDRSWRWSESPETELDRTKEMKRSHSTKRKQSQRFTHDKRQRKSSKSTVRNSKIKISFRKKHHYHSHRKRIHENKDKDKEDAFNDHPSKRRRRNFFKNENRL</sequence>
<dbReference type="InterPro" id="IPR012677">
    <property type="entry name" value="Nucleotide-bd_a/b_plait_sf"/>
</dbReference>
<organism evidence="10 11">
    <name type="scientific">Trachymyrmex cornetzi</name>
    <dbReference type="NCBI Taxonomy" id="471704"/>
    <lineage>
        <taxon>Eukaryota</taxon>
        <taxon>Metazoa</taxon>
        <taxon>Ecdysozoa</taxon>
        <taxon>Arthropoda</taxon>
        <taxon>Hexapoda</taxon>
        <taxon>Insecta</taxon>
        <taxon>Pterygota</taxon>
        <taxon>Neoptera</taxon>
        <taxon>Endopterygota</taxon>
        <taxon>Hymenoptera</taxon>
        <taxon>Apocrita</taxon>
        <taxon>Aculeata</taxon>
        <taxon>Formicoidea</taxon>
        <taxon>Formicidae</taxon>
        <taxon>Myrmicinae</taxon>
        <taxon>Trachymyrmex</taxon>
    </lineage>
</organism>
<dbReference type="OrthoDB" id="75923at2759"/>
<dbReference type="InterPro" id="IPR035979">
    <property type="entry name" value="RBD_domain_sf"/>
</dbReference>
<feature type="region of interest" description="Disordered" evidence="8">
    <location>
        <begin position="342"/>
        <end position="372"/>
    </location>
</feature>
<feature type="compositionally biased region" description="Basic and acidic residues" evidence="8">
    <location>
        <begin position="390"/>
        <end position="399"/>
    </location>
</feature>
<gene>
    <name evidence="10" type="ORF">ALC57_03296</name>
</gene>
<dbReference type="Pfam" id="PF00642">
    <property type="entry name" value="zf-CCCH"/>
    <property type="match status" value="1"/>
</dbReference>
<dbReference type="GO" id="GO:0089701">
    <property type="term" value="C:U2AF complex"/>
    <property type="evidence" value="ECO:0007669"/>
    <property type="project" value="InterPro"/>
</dbReference>
<proteinExistence type="predicted"/>
<evidence type="ECO:0000256" key="4">
    <source>
        <dbReference type="ARBA" id="ARBA00022833"/>
    </source>
</evidence>
<dbReference type="AlphaFoldDB" id="A0A195EFA0"/>
<keyword evidence="10" id="KW-0687">Ribonucleoprotein</keyword>
<protein>
    <submittedName>
        <fullName evidence="10">U2 small nuclear ribonucleoprotein auxiliary factor 35 kDa subunit-related protein 1</fullName>
    </submittedName>
</protein>
<dbReference type="GO" id="GO:0000398">
    <property type="term" value="P:mRNA splicing, via spliceosome"/>
    <property type="evidence" value="ECO:0007669"/>
    <property type="project" value="InterPro"/>
</dbReference>
<keyword evidence="7" id="KW-0175">Coiled coil</keyword>
<keyword evidence="5" id="KW-0694">RNA-binding</keyword>
<evidence type="ECO:0000256" key="7">
    <source>
        <dbReference type="SAM" id="Coils"/>
    </source>
</evidence>
<feature type="compositionally biased region" description="Basic residues" evidence="8">
    <location>
        <begin position="428"/>
        <end position="448"/>
    </location>
</feature>
<feature type="domain" description="C3H1-type" evidence="9">
    <location>
        <begin position="171"/>
        <end position="199"/>
    </location>
</feature>
<dbReference type="InterPro" id="IPR003954">
    <property type="entry name" value="RRM_euk-type"/>
</dbReference>
<evidence type="ECO:0000256" key="5">
    <source>
        <dbReference type="ARBA" id="ARBA00022884"/>
    </source>
</evidence>
<evidence type="ECO:0000259" key="9">
    <source>
        <dbReference type="PROSITE" id="PS50103"/>
    </source>
</evidence>
<feature type="compositionally biased region" description="Basic and acidic residues" evidence="8">
    <location>
        <begin position="449"/>
        <end position="463"/>
    </location>
</feature>
<dbReference type="SUPFAM" id="SSF54928">
    <property type="entry name" value="RNA-binding domain, RBD"/>
    <property type="match status" value="1"/>
</dbReference>
<dbReference type="SMART" id="SM00361">
    <property type="entry name" value="RRM_1"/>
    <property type="match status" value="1"/>
</dbReference>
<feature type="zinc finger region" description="C3H1-type" evidence="6">
    <location>
        <begin position="171"/>
        <end position="199"/>
    </location>
</feature>
<keyword evidence="11" id="KW-1185">Reference proteome</keyword>
<dbReference type="GO" id="GO:0003723">
    <property type="term" value="F:RNA binding"/>
    <property type="evidence" value="ECO:0007669"/>
    <property type="project" value="UniProtKB-KW"/>
</dbReference>
<reference evidence="10 11" key="1">
    <citation type="submission" date="2015-09" db="EMBL/GenBank/DDBJ databases">
        <title>Trachymyrmex cornetzi WGS genome.</title>
        <authorList>
            <person name="Nygaard S."/>
            <person name="Hu H."/>
            <person name="Boomsma J."/>
            <person name="Zhang G."/>
        </authorList>
    </citation>
    <scope>NUCLEOTIDE SEQUENCE [LARGE SCALE GENOMIC DNA]</scope>
    <source>
        <strain evidence="10">Tcor2-1</strain>
        <tissue evidence="10">Whole body</tissue>
    </source>
</reference>
<evidence type="ECO:0000256" key="1">
    <source>
        <dbReference type="ARBA" id="ARBA00022723"/>
    </source>
</evidence>
<keyword evidence="4 6" id="KW-0862">Zinc</keyword>
<evidence type="ECO:0000256" key="2">
    <source>
        <dbReference type="ARBA" id="ARBA00022737"/>
    </source>
</evidence>
<name>A0A195EFA0_9HYME</name>
<dbReference type="PANTHER" id="PTHR12620">
    <property type="entry name" value="U2 SNRNP AUXILIARY FACTOR, SMALL SUBUNIT"/>
    <property type="match status" value="1"/>
</dbReference>
<evidence type="ECO:0000313" key="10">
    <source>
        <dbReference type="EMBL" id="KYN26955.1"/>
    </source>
</evidence>
<dbReference type="Proteomes" id="UP000078492">
    <property type="component" value="Unassembled WGS sequence"/>
</dbReference>
<feature type="coiled-coil region" evidence="7">
    <location>
        <begin position="58"/>
        <end position="156"/>
    </location>
</feature>
<dbReference type="Gene3D" id="3.30.70.330">
    <property type="match status" value="1"/>
</dbReference>
<dbReference type="KEGG" id="tcz:108757667"/>